<sequence>MALLLDLPNELLTLILICLLCNRDLETSTNLSRASRRLRFVADPLTSSYLCLKGAFGSYRLPMHPDMREAAFIDLYDDARAAAVRYLKVTGHIENTGIELLGRLQNVTHLEISGAWMEYGTDCFQMVYALVHSFPALRYLHLTDCYQEDEDFDEFQDNLQEDPTEYTGRNAYEPTEIISNSLRHIVCENVDPAFRKLWLSTPAIDVVEIHLCELKPCDDYLREIGAHRMLFRDPVFRGKVKRFHVEHRLVDKNADETEDYNLEWLLQDARDAENLHSFFQWRAHVLPCLQELILEVPFYLEHLPDILAALPEMCPALKRLKFEMSPRGYRDFVDHGRNSLLKPTHEFQFLEEIRLPFTGLNCDLVTTLPCFFVNSPMLMHIYLSNPQMLHGEQPSKQALLACAEGYAAAVHTLRSVSWDHHATIEVGVGADTEYKIRSFQKSCWEERRGITGWWQ</sequence>
<reference evidence="2" key="1">
    <citation type="submission" date="2023-03" db="EMBL/GenBank/DDBJ databases">
        <title>Massive genome expansion in bonnet fungi (Mycena s.s.) driven by repeated elements and novel gene families across ecological guilds.</title>
        <authorList>
            <consortium name="Lawrence Berkeley National Laboratory"/>
            <person name="Harder C.B."/>
            <person name="Miyauchi S."/>
            <person name="Viragh M."/>
            <person name="Kuo A."/>
            <person name="Thoen E."/>
            <person name="Andreopoulos B."/>
            <person name="Lu D."/>
            <person name="Skrede I."/>
            <person name="Drula E."/>
            <person name="Henrissat B."/>
            <person name="Morin E."/>
            <person name="Kohler A."/>
            <person name="Barry K."/>
            <person name="LaButti K."/>
            <person name="Morin E."/>
            <person name="Salamov A."/>
            <person name="Lipzen A."/>
            <person name="Mereny Z."/>
            <person name="Hegedus B."/>
            <person name="Baldrian P."/>
            <person name="Stursova M."/>
            <person name="Weitz H."/>
            <person name="Taylor A."/>
            <person name="Grigoriev I.V."/>
            <person name="Nagy L.G."/>
            <person name="Martin F."/>
            <person name="Kauserud H."/>
        </authorList>
    </citation>
    <scope>NUCLEOTIDE SEQUENCE</scope>
    <source>
        <strain evidence="2">CBHHK002</strain>
    </source>
</reference>
<dbReference type="Proteomes" id="UP001218218">
    <property type="component" value="Unassembled WGS sequence"/>
</dbReference>
<gene>
    <name evidence="2" type="ORF">DFH08DRAFT_937828</name>
</gene>
<accession>A0AAD6ZWY7</accession>
<name>A0AAD6ZWY7_9AGAR</name>
<evidence type="ECO:0000256" key="1">
    <source>
        <dbReference type="SAM" id="SignalP"/>
    </source>
</evidence>
<proteinExistence type="predicted"/>
<feature type="signal peptide" evidence="1">
    <location>
        <begin position="1"/>
        <end position="27"/>
    </location>
</feature>
<protein>
    <recommendedName>
        <fullName evidence="4">F-box domain-containing protein</fullName>
    </recommendedName>
</protein>
<organism evidence="2 3">
    <name type="scientific">Mycena albidolilacea</name>
    <dbReference type="NCBI Taxonomy" id="1033008"/>
    <lineage>
        <taxon>Eukaryota</taxon>
        <taxon>Fungi</taxon>
        <taxon>Dikarya</taxon>
        <taxon>Basidiomycota</taxon>
        <taxon>Agaricomycotina</taxon>
        <taxon>Agaricomycetes</taxon>
        <taxon>Agaricomycetidae</taxon>
        <taxon>Agaricales</taxon>
        <taxon>Marasmiineae</taxon>
        <taxon>Mycenaceae</taxon>
        <taxon>Mycena</taxon>
    </lineage>
</organism>
<evidence type="ECO:0008006" key="4">
    <source>
        <dbReference type="Google" id="ProtNLM"/>
    </source>
</evidence>
<dbReference type="SUPFAM" id="SSF52047">
    <property type="entry name" value="RNI-like"/>
    <property type="match status" value="1"/>
</dbReference>
<dbReference type="AlphaFoldDB" id="A0AAD6ZWY7"/>
<evidence type="ECO:0000313" key="3">
    <source>
        <dbReference type="Proteomes" id="UP001218218"/>
    </source>
</evidence>
<keyword evidence="3" id="KW-1185">Reference proteome</keyword>
<dbReference type="EMBL" id="JARIHO010000023">
    <property type="protein sequence ID" value="KAJ7343193.1"/>
    <property type="molecule type" value="Genomic_DNA"/>
</dbReference>
<feature type="chain" id="PRO_5042224051" description="F-box domain-containing protein" evidence="1">
    <location>
        <begin position="28"/>
        <end position="455"/>
    </location>
</feature>
<keyword evidence="1" id="KW-0732">Signal</keyword>
<evidence type="ECO:0000313" key="2">
    <source>
        <dbReference type="EMBL" id="KAJ7343193.1"/>
    </source>
</evidence>
<comment type="caution">
    <text evidence="2">The sequence shown here is derived from an EMBL/GenBank/DDBJ whole genome shotgun (WGS) entry which is preliminary data.</text>
</comment>